<keyword evidence="3" id="KW-1185">Reference proteome</keyword>
<gene>
    <name evidence="2" type="ORF">PCANC_15978</name>
</gene>
<protein>
    <submittedName>
        <fullName evidence="2">Uncharacterized protein</fullName>
    </submittedName>
</protein>
<comment type="caution">
    <text evidence="2">The sequence shown here is derived from an EMBL/GenBank/DDBJ whole genome shotgun (WGS) entry which is preliminary data.</text>
</comment>
<evidence type="ECO:0000256" key="1">
    <source>
        <dbReference type="SAM" id="MobiDB-lite"/>
    </source>
</evidence>
<feature type="compositionally biased region" description="Polar residues" evidence="1">
    <location>
        <begin position="1"/>
        <end position="10"/>
    </location>
</feature>
<dbReference type="EMBL" id="PGCJ01000921">
    <property type="protein sequence ID" value="PLW14424.1"/>
    <property type="molecule type" value="Genomic_DNA"/>
</dbReference>
<sequence>MEKADQQCSPSAIDITGDVLTQVGEEGRNKSSNGSSNVSQYMSLCSATAGTNLSSKRASKLSDLEPAFSTRDQDATLQLIEMTLVSKASPTPGSDRLPSPMPPGSSPPALENGPTPANPPTTTSFFCTFLLSSLCSVDRHGLQYTFEKSKRY</sequence>
<dbReference type="Proteomes" id="UP000235388">
    <property type="component" value="Unassembled WGS sequence"/>
</dbReference>
<evidence type="ECO:0000313" key="2">
    <source>
        <dbReference type="EMBL" id="PLW14424.1"/>
    </source>
</evidence>
<evidence type="ECO:0000313" key="3">
    <source>
        <dbReference type="Proteomes" id="UP000235388"/>
    </source>
</evidence>
<name>A0A2N5SMH3_9BASI</name>
<organism evidence="2 3">
    <name type="scientific">Puccinia coronata f. sp. avenae</name>
    <dbReference type="NCBI Taxonomy" id="200324"/>
    <lineage>
        <taxon>Eukaryota</taxon>
        <taxon>Fungi</taxon>
        <taxon>Dikarya</taxon>
        <taxon>Basidiomycota</taxon>
        <taxon>Pucciniomycotina</taxon>
        <taxon>Pucciniomycetes</taxon>
        <taxon>Pucciniales</taxon>
        <taxon>Pucciniaceae</taxon>
        <taxon>Puccinia</taxon>
    </lineage>
</organism>
<feature type="region of interest" description="Disordered" evidence="1">
    <location>
        <begin position="83"/>
        <end position="119"/>
    </location>
</feature>
<dbReference type="AlphaFoldDB" id="A0A2N5SMH3"/>
<reference evidence="2 3" key="1">
    <citation type="submission" date="2017-11" db="EMBL/GenBank/DDBJ databases">
        <title>De novo assembly and phasing of dikaryotic genomes from two isolates of Puccinia coronata f. sp. avenae, the causal agent of oat crown rust.</title>
        <authorList>
            <person name="Miller M.E."/>
            <person name="Zhang Y."/>
            <person name="Omidvar V."/>
            <person name="Sperschneider J."/>
            <person name="Schwessinger B."/>
            <person name="Raley C."/>
            <person name="Palmer J.M."/>
            <person name="Garnica D."/>
            <person name="Upadhyaya N."/>
            <person name="Rathjen J."/>
            <person name="Taylor J.M."/>
            <person name="Park R.F."/>
            <person name="Dodds P.N."/>
            <person name="Hirsch C.D."/>
            <person name="Kianian S.F."/>
            <person name="Figueroa M."/>
        </authorList>
    </citation>
    <scope>NUCLEOTIDE SEQUENCE [LARGE SCALE GENOMIC DNA]</scope>
    <source>
        <strain evidence="2">12NC29</strain>
    </source>
</reference>
<accession>A0A2N5SMH3</accession>
<feature type="region of interest" description="Disordered" evidence="1">
    <location>
        <begin position="1"/>
        <end position="38"/>
    </location>
</feature>
<proteinExistence type="predicted"/>